<dbReference type="EMBL" id="BRXW01000080">
    <property type="protein sequence ID" value="GMI05003.1"/>
    <property type="molecule type" value="Genomic_DNA"/>
</dbReference>
<evidence type="ECO:0000313" key="1">
    <source>
        <dbReference type="EMBL" id="GMI05003.1"/>
    </source>
</evidence>
<protein>
    <submittedName>
        <fullName evidence="1">Uncharacterized protein</fullName>
    </submittedName>
</protein>
<sequence length="190" mass="21631">MATDDFRRLMRGYVDVAELFHAFRLVIKLWQRIAEEEIDREFESGVLAFHDGSDVSAVVAFARKERRKLVMRVTFLLNIIQNDVVIERVDKVVESGKMIVHGGKGVNDDVADARETLKLIGDLAFLYCTSLENVDLLHMNLRELGQKAFDGYDELKLVTIPDLLQKLGGHIFENCFKLVPHDIDPASTTR</sequence>
<gene>
    <name evidence="1" type="ORF">TrLO_g2861</name>
</gene>
<comment type="caution">
    <text evidence="1">The sequence shown here is derived from an EMBL/GenBank/DDBJ whole genome shotgun (WGS) entry which is preliminary data.</text>
</comment>
<dbReference type="Pfam" id="PF13306">
    <property type="entry name" value="LRR_5"/>
    <property type="match status" value="1"/>
</dbReference>
<reference evidence="2" key="1">
    <citation type="journal article" date="2023" name="Commun. Biol.">
        <title>Genome analysis of Parmales, the sister group of diatoms, reveals the evolutionary specialization of diatoms from phago-mixotrophs to photoautotrophs.</title>
        <authorList>
            <person name="Ban H."/>
            <person name="Sato S."/>
            <person name="Yoshikawa S."/>
            <person name="Yamada K."/>
            <person name="Nakamura Y."/>
            <person name="Ichinomiya M."/>
            <person name="Sato N."/>
            <person name="Blanc-Mathieu R."/>
            <person name="Endo H."/>
            <person name="Kuwata A."/>
            <person name="Ogata H."/>
        </authorList>
    </citation>
    <scope>NUCLEOTIDE SEQUENCE [LARGE SCALE GENOMIC DNA]</scope>
    <source>
        <strain evidence="2">NIES 3700</strain>
    </source>
</reference>
<name>A0A9W7F8D1_9STRA</name>
<keyword evidence="2" id="KW-1185">Reference proteome</keyword>
<accession>A0A9W7F8D1</accession>
<proteinExistence type="predicted"/>
<dbReference type="InterPro" id="IPR026906">
    <property type="entry name" value="LRR_5"/>
</dbReference>
<dbReference type="SUPFAM" id="SSF52058">
    <property type="entry name" value="L domain-like"/>
    <property type="match status" value="1"/>
</dbReference>
<dbReference type="Gene3D" id="3.80.10.10">
    <property type="entry name" value="Ribonuclease Inhibitor"/>
    <property type="match status" value="1"/>
</dbReference>
<evidence type="ECO:0000313" key="2">
    <source>
        <dbReference type="Proteomes" id="UP001165122"/>
    </source>
</evidence>
<dbReference type="Proteomes" id="UP001165122">
    <property type="component" value="Unassembled WGS sequence"/>
</dbReference>
<dbReference type="AlphaFoldDB" id="A0A9W7F8D1"/>
<dbReference type="OrthoDB" id="10549524at2759"/>
<dbReference type="InterPro" id="IPR032675">
    <property type="entry name" value="LRR_dom_sf"/>
</dbReference>
<organism evidence="1 2">
    <name type="scientific">Triparma laevis f. longispina</name>
    <dbReference type="NCBI Taxonomy" id="1714387"/>
    <lineage>
        <taxon>Eukaryota</taxon>
        <taxon>Sar</taxon>
        <taxon>Stramenopiles</taxon>
        <taxon>Ochrophyta</taxon>
        <taxon>Bolidophyceae</taxon>
        <taxon>Parmales</taxon>
        <taxon>Triparmaceae</taxon>
        <taxon>Triparma</taxon>
    </lineage>
</organism>